<gene>
    <name evidence="2" type="ORF">EVAR_98110_1</name>
</gene>
<comment type="caution">
    <text evidence="2">The sequence shown here is derived from an EMBL/GenBank/DDBJ whole genome shotgun (WGS) entry which is preliminary data.</text>
</comment>
<feature type="region of interest" description="Disordered" evidence="1">
    <location>
        <begin position="1"/>
        <end position="29"/>
    </location>
</feature>
<accession>A0A4C1XJF0</accession>
<keyword evidence="3" id="KW-1185">Reference proteome</keyword>
<evidence type="ECO:0000313" key="3">
    <source>
        <dbReference type="Proteomes" id="UP000299102"/>
    </source>
</evidence>
<evidence type="ECO:0000313" key="2">
    <source>
        <dbReference type="EMBL" id="GBP63122.1"/>
    </source>
</evidence>
<name>A0A4C1XJF0_EUMVA</name>
<evidence type="ECO:0000256" key="1">
    <source>
        <dbReference type="SAM" id="MobiDB-lite"/>
    </source>
</evidence>
<organism evidence="2 3">
    <name type="scientific">Eumeta variegata</name>
    <name type="common">Bagworm moth</name>
    <name type="synonym">Eumeta japonica</name>
    <dbReference type="NCBI Taxonomy" id="151549"/>
    <lineage>
        <taxon>Eukaryota</taxon>
        <taxon>Metazoa</taxon>
        <taxon>Ecdysozoa</taxon>
        <taxon>Arthropoda</taxon>
        <taxon>Hexapoda</taxon>
        <taxon>Insecta</taxon>
        <taxon>Pterygota</taxon>
        <taxon>Neoptera</taxon>
        <taxon>Endopterygota</taxon>
        <taxon>Lepidoptera</taxon>
        <taxon>Glossata</taxon>
        <taxon>Ditrysia</taxon>
        <taxon>Tineoidea</taxon>
        <taxon>Psychidae</taxon>
        <taxon>Oiketicinae</taxon>
        <taxon>Eumeta</taxon>
    </lineage>
</organism>
<dbReference type="EMBL" id="BGZK01000859">
    <property type="protein sequence ID" value="GBP63122.1"/>
    <property type="molecule type" value="Genomic_DNA"/>
</dbReference>
<dbReference type="AlphaFoldDB" id="A0A4C1XJF0"/>
<dbReference type="Proteomes" id="UP000299102">
    <property type="component" value="Unassembled WGS sequence"/>
</dbReference>
<proteinExistence type="predicted"/>
<evidence type="ECO:0008006" key="4">
    <source>
        <dbReference type="Google" id="ProtNLM"/>
    </source>
</evidence>
<dbReference type="OrthoDB" id="10017160at2759"/>
<reference evidence="2 3" key="1">
    <citation type="journal article" date="2019" name="Commun. Biol.">
        <title>The bagworm genome reveals a unique fibroin gene that provides high tensile strength.</title>
        <authorList>
            <person name="Kono N."/>
            <person name="Nakamura H."/>
            <person name="Ohtoshi R."/>
            <person name="Tomita M."/>
            <person name="Numata K."/>
            <person name="Arakawa K."/>
        </authorList>
    </citation>
    <scope>NUCLEOTIDE SEQUENCE [LARGE SCALE GENOMIC DNA]</scope>
</reference>
<sequence>MLSASPPAGPRNKQALTPRRRGNGELRYADNKLVAQQSLSRLRTAFGDEAPCRTTIYNWISEFKHGRVNFYNKFRTDRPSTAVNNKNLNKAERIITVALENCRTVNSD</sequence>
<protein>
    <recommendedName>
        <fullName evidence="4">Mos1 transposase HTH domain-containing protein</fullName>
    </recommendedName>
</protein>